<evidence type="ECO:0000256" key="1">
    <source>
        <dbReference type="SAM" id="MobiDB-lite"/>
    </source>
</evidence>
<dbReference type="PANTHER" id="PTHR39475:SF1">
    <property type="entry name" value="CONIDIATION-SPECIFIC PROTEIN 6"/>
    <property type="match status" value="1"/>
</dbReference>
<dbReference type="EMBL" id="DS231711">
    <property type="protein sequence ID" value="KNB12777.1"/>
    <property type="molecule type" value="Genomic_DNA"/>
</dbReference>
<dbReference type="Proteomes" id="UP000009097">
    <property type="component" value="Unassembled WGS sequence"/>
</dbReference>
<evidence type="ECO:0000313" key="2">
    <source>
        <dbReference type="EMBL" id="KNB12777.1"/>
    </source>
</evidence>
<feature type="compositionally biased region" description="Basic and acidic residues" evidence="1">
    <location>
        <begin position="107"/>
        <end position="124"/>
    </location>
</feature>
<dbReference type="GeneID" id="28953626"/>
<evidence type="ECO:0000313" key="3">
    <source>
        <dbReference type="Proteomes" id="UP000009097"/>
    </source>
</evidence>
<accession>A0A0J9WRM2</accession>
<dbReference type="RefSeq" id="XP_018250822.1">
    <property type="nucleotide sequence ID" value="XM_018392038.1"/>
</dbReference>
<reference evidence="2" key="1">
    <citation type="submission" date="2007-04" db="EMBL/GenBank/DDBJ databases">
        <authorList>
            <consortium name="The Broad Institute Genome Sequencing Platform"/>
            <person name="Birren B."/>
            <person name="Lander E."/>
            <person name="Galagan J."/>
            <person name="Nusbaum C."/>
            <person name="Devon K."/>
            <person name="Ma L.-J."/>
            <person name="Jaffe D."/>
            <person name="Butler J."/>
            <person name="Alvarez P."/>
            <person name="Gnerre S."/>
            <person name="Grabherr M."/>
            <person name="Kleber M."/>
            <person name="Mauceli E."/>
            <person name="Brockman W."/>
            <person name="MacCallum I.A."/>
            <person name="Young S."/>
            <person name="LaButti K."/>
            <person name="DeCaprio D."/>
            <person name="Crawford M."/>
            <person name="Koehrsen M."/>
            <person name="Engels R."/>
            <person name="Montgomery P."/>
            <person name="Pearson M."/>
            <person name="Howarth C."/>
            <person name="Larson L."/>
            <person name="White J."/>
            <person name="O'Leary S."/>
            <person name="Kodira C."/>
            <person name="Zeng Q."/>
            <person name="Yandava C."/>
            <person name="Alvarado L."/>
            <person name="Kistler C."/>
            <person name="Shim W.-B."/>
            <person name="Kang S."/>
            <person name="Woloshuk C."/>
        </authorList>
    </citation>
    <scope>NUCLEOTIDE SEQUENCE</scope>
    <source>
        <strain evidence="2">4287</strain>
    </source>
</reference>
<dbReference type="PANTHER" id="PTHR39475">
    <property type="entry name" value="CONIDIATION-SPECIFIC PROTEIN 6"/>
    <property type="match status" value="1"/>
</dbReference>
<feature type="region of interest" description="Disordered" evidence="1">
    <location>
        <begin position="90"/>
        <end position="138"/>
    </location>
</feature>
<dbReference type="VEuPathDB" id="FungiDB:FOXG_12280"/>
<dbReference type="KEGG" id="fox:FOXG_12280"/>
<feature type="region of interest" description="Disordered" evidence="1">
    <location>
        <begin position="1"/>
        <end position="49"/>
    </location>
</feature>
<gene>
    <name evidence="2" type="ORF">FOXG_12280</name>
</gene>
<sequence>MSQSNVGYPSSYEGGDQRHYSREEVREEGRTHPNVNPEGYLHKEGIMNELQEADTNRIIADRMKHEPGFAATMHGNKPSRGAEIDAELAREDAEQLEKKKSKTDSMPGKKMEHNTSKSEWKQQMDQEEEEARAKHSSR</sequence>
<protein>
    <submittedName>
        <fullName evidence="2">Uncharacterized protein</fullName>
    </submittedName>
</protein>
<proteinExistence type="predicted"/>
<dbReference type="AlphaFoldDB" id="A0A0J9WRM2"/>
<organism evidence="2 3">
    <name type="scientific">Fusarium oxysporum f. sp. lycopersici (strain 4287 / CBS 123668 / FGSC 9935 / NRRL 34936)</name>
    <name type="common">Fusarium vascular wilt of tomato</name>
    <dbReference type="NCBI Taxonomy" id="426428"/>
    <lineage>
        <taxon>Eukaryota</taxon>
        <taxon>Fungi</taxon>
        <taxon>Dikarya</taxon>
        <taxon>Ascomycota</taxon>
        <taxon>Pezizomycotina</taxon>
        <taxon>Sordariomycetes</taxon>
        <taxon>Hypocreomycetidae</taxon>
        <taxon>Hypocreales</taxon>
        <taxon>Nectriaceae</taxon>
        <taxon>Fusarium</taxon>
        <taxon>Fusarium oxysporum species complex</taxon>
    </lineage>
</organism>
<dbReference type="OrthoDB" id="3358750at2759"/>
<reference evidence="2" key="2">
    <citation type="journal article" date="2010" name="Nature">
        <title>Comparative genomics reveals mobile pathogenicity chromosomes in Fusarium.</title>
        <authorList>
            <person name="Ma L.J."/>
            <person name="van der Does H.C."/>
            <person name="Borkovich K.A."/>
            <person name="Coleman J.J."/>
            <person name="Daboussi M.J."/>
            <person name="Di Pietro A."/>
            <person name="Dufresne M."/>
            <person name="Freitag M."/>
            <person name="Grabherr M."/>
            <person name="Henrissat B."/>
            <person name="Houterman P.M."/>
            <person name="Kang S."/>
            <person name="Shim W.B."/>
            <person name="Woloshuk C."/>
            <person name="Xie X."/>
            <person name="Xu J.R."/>
            <person name="Antoniw J."/>
            <person name="Baker S.E."/>
            <person name="Bluhm B.H."/>
            <person name="Breakspear A."/>
            <person name="Brown D.W."/>
            <person name="Butchko R.A."/>
            <person name="Chapman S."/>
            <person name="Coulson R."/>
            <person name="Coutinho P.M."/>
            <person name="Danchin E.G."/>
            <person name="Diener A."/>
            <person name="Gale L.R."/>
            <person name="Gardiner D.M."/>
            <person name="Goff S."/>
            <person name="Hammond-Kosack K.E."/>
            <person name="Hilburn K."/>
            <person name="Hua-Van A."/>
            <person name="Jonkers W."/>
            <person name="Kazan K."/>
            <person name="Kodira C.D."/>
            <person name="Koehrsen M."/>
            <person name="Kumar L."/>
            <person name="Lee Y.H."/>
            <person name="Li L."/>
            <person name="Manners J.M."/>
            <person name="Miranda-Saavedra D."/>
            <person name="Mukherjee M."/>
            <person name="Park G."/>
            <person name="Park J."/>
            <person name="Park S.Y."/>
            <person name="Proctor R.H."/>
            <person name="Regev A."/>
            <person name="Ruiz-Roldan M.C."/>
            <person name="Sain D."/>
            <person name="Sakthikumar S."/>
            <person name="Sykes S."/>
            <person name="Schwartz D.C."/>
            <person name="Turgeon B.G."/>
            <person name="Wapinski I."/>
            <person name="Yoder O."/>
            <person name="Young S."/>
            <person name="Zeng Q."/>
            <person name="Zhou S."/>
            <person name="Galagan J."/>
            <person name="Cuomo C.A."/>
            <person name="Kistler H.C."/>
            <person name="Rep M."/>
        </authorList>
    </citation>
    <scope>NUCLEOTIDE SEQUENCE [LARGE SCALE GENOMIC DNA]</scope>
    <source>
        <strain evidence="2">4287</strain>
    </source>
</reference>
<name>A0A0J9WRM2_FUSO4</name>
<feature type="compositionally biased region" description="Basic and acidic residues" evidence="1">
    <location>
        <begin position="15"/>
        <end position="31"/>
    </location>
</feature>